<evidence type="ECO:0000313" key="4">
    <source>
        <dbReference type="Proteomes" id="UP000761574"/>
    </source>
</evidence>
<comment type="caution">
    <text evidence="3">The sequence shown here is derived from an EMBL/GenBank/DDBJ whole genome shotgun (WGS) entry which is preliminary data.</text>
</comment>
<evidence type="ECO:0000256" key="1">
    <source>
        <dbReference type="SAM" id="Phobius"/>
    </source>
</evidence>
<keyword evidence="2" id="KW-0732">Signal</keyword>
<feature type="signal peptide" evidence="2">
    <location>
        <begin position="1"/>
        <end position="19"/>
    </location>
</feature>
<keyword evidence="1" id="KW-0472">Membrane</keyword>
<reference evidence="3 4" key="1">
    <citation type="submission" date="2021-05" db="EMBL/GenBank/DDBJ databases">
        <title>Molecular characterization for Shewanella algae harboring chromosomal blaOXA-55-like strains isolated from clinical and environment sample.</title>
        <authorList>
            <person name="Ohama Y."/>
            <person name="Aoki K."/>
            <person name="Harada S."/>
            <person name="Moriya K."/>
            <person name="Ishii Y."/>
            <person name="Tateda K."/>
        </authorList>
    </citation>
    <scope>NUCLEOTIDE SEQUENCE [LARGE SCALE GENOMIC DNA]</scope>
    <source>
        <strain evidence="3 4">LMG 23746</strain>
    </source>
</reference>
<keyword evidence="1" id="KW-1133">Transmembrane helix</keyword>
<gene>
    <name evidence="3" type="ORF">TUM4630_04060</name>
</gene>
<organism evidence="3 4">
    <name type="scientific">Shewanella algidipiscicola</name>
    <dbReference type="NCBI Taxonomy" id="614070"/>
    <lineage>
        <taxon>Bacteria</taxon>
        <taxon>Pseudomonadati</taxon>
        <taxon>Pseudomonadota</taxon>
        <taxon>Gammaproteobacteria</taxon>
        <taxon>Alteromonadales</taxon>
        <taxon>Shewanellaceae</taxon>
        <taxon>Shewanella</taxon>
    </lineage>
</organism>
<dbReference type="NCBIfam" id="NF038116">
    <property type="entry name" value="Sden1266_dom"/>
    <property type="match status" value="1"/>
</dbReference>
<feature type="chain" id="PRO_5046377996" evidence="2">
    <location>
        <begin position="20"/>
        <end position="277"/>
    </location>
</feature>
<keyword evidence="4" id="KW-1185">Reference proteome</keyword>
<sequence>MNILLAVSLLVAVTGSAAASSEMRDSGNLLQISAVSVSVKQQGQALPPVLGHRGQAMNAAQLEGANRLKHIPVVKTPRKTREQVIADKQINVDTRSGLRSSAARLNAAIYYEFAIYDASTRLFEDIDYDGFYRTFSVTFDADVHSSNLNQYADVYAMLYLSRNGGPWELYHTTEIFTIFDDVSNDDFEVLTTLHSGYPTDHYDVLIDLYEVGYSDIVATISSDDLDELYGLPLESADRDFYADEGTEVIVGGAISMFAMLFLWVFAIIRRVVSTPSQ</sequence>
<evidence type="ECO:0000256" key="2">
    <source>
        <dbReference type="SAM" id="SignalP"/>
    </source>
</evidence>
<evidence type="ECO:0000313" key="3">
    <source>
        <dbReference type="EMBL" id="GIU42626.1"/>
    </source>
</evidence>
<name>A0ABQ4P650_9GAMM</name>
<keyword evidence="1" id="KW-0812">Transmembrane</keyword>
<feature type="transmembrane region" description="Helical" evidence="1">
    <location>
        <begin position="248"/>
        <end position="268"/>
    </location>
</feature>
<dbReference type="EMBL" id="BPFB01000003">
    <property type="protein sequence ID" value="GIU42626.1"/>
    <property type="molecule type" value="Genomic_DNA"/>
</dbReference>
<protein>
    <submittedName>
        <fullName evidence="3">GlyGly-CTERM sorting domain-containing protein</fullName>
    </submittedName>
</protein>
<proteinExistence type="predicted"/>
<dbReference type="Proteomes" id="UP000761574">
    <property type="component" value="Unassembled WGS sequence"/>
</dbReference>
<accession>A0ABQ4P650</accession>